<evidence type="ECO:0008006" key="3">
    <source>
        <dbReference type="Google" id="ProtNLM"/>
    </source>
</evidence>
<dbReference type="InterPro" id="IPR008000">
    <property type="entry name" value="Rham/fucose_mutarotase"/>
</dbReference>
<dbReference type="PANTHER" id="PTHR34389">
    <property type="entry name" value="L-RHAMNOSE MUTAROTASE"/>
    <property type="match status" value="1"/>
</dbReference>
<proteinExistence type="predicted"/>
<sequence length="129" mass="15029">MSTSNSKPPPKRFQQIVKLRPEHYEAYKACHAKVWPEVLEQIRQCHMEDYSISYDGTSHILFASFKWTGEDFEADMKAMRENEKVREWWRMTDGYQESVAEGAVSSEKGGVDGVPGWWKPLEEVFYFAG</sequence>
<dbReference type="GeneID" id="89977370"/>
<dbReference type="EMBL" id="JAVRRD010000037">
    <property type="protein sequence ID" value="KAK5045347.1"/>
    <property type="molecule type" value="Genomic_DNA"/>
</dbReference>
<name>A0AAV9MUR8_9EURO</name>
<comment type="caution">
    <text evidence="1">The sequence shown here is derived from an EMBL/GenBank/DDBJ whole genome shotgun (WGS) entry which is preliminary data.</text>
</comment>
<dbReference type="AlphaFoldDB" id="A0AAV9MUR8"/>
<dbReference type="SUPFAM" id="SSF54909">
    <property type="entry name" value="Dimeric alpha+beta barrel"/>
    <property type="match status" value="1"/>
</dbReference>
<reference evidence="1 2" key="1">
    <citation type="submission" date="2023-08" db="EMBL/GenBank/DDBJ databases">
        <title>Black Yeasts Isolated from many extreme environments.</title>
        <authorList>
            <person name="Coleine C."/>
            <person name="Stajich J.E."/>
            <person name="Selbmann L."/>
        </authorList>
    </citation>
    <scope>NUCLEOTIDE SEQUENCE [LARGE SCALE GENOMIC DNA]</scope>
    <source>
        <strain evidence="1 2">CCFEE 5792</strain>
    </source>
</reference>
<evidence type="ECO:0000313" key="2">
    <source>
        <dbReference type="Proteomes" id="UP001358417"/>
    </source>
</evidence>
<dbReference type="Proteomes" id="UP001358417">
    <property type="component" value="Unassembled WGS sequence"/>
</dbReference>
<evidence type="ECO:0000313" key="1">
    <source>
        <dbReference type="EMBL" id="KAK5045347.1"/>
    </source>
</evidence>
<dbReference type="InterPro" id="IPR011008">
    <property type="entry name" value="Dimeric_a/b-barrel"/>
</dbReference>
<dbReference type="RefSeq" id="XP_064700976.1">
    <property type="nucleotide sequence ID" value="XM_064852751.1"/>
</dbReference>
<protein>
    <recommendedName>
        <fullName evidence="3">Rhamnose mutarotase</fullName>
    </recommendedName>
</protein>
<accession>A0AAV9MUR8</accession>
<dbReference type="Pfam" id="PF05336">
    <property type="entry name" value="rhaM"/>
    <property type="match status" value="1"/>
</dbReference>
<organism evidence="1 2">
    <name type="scientific">Exophiala bonariae</name>
    <dbReference type="NCBI Taxonomy" id="1690606"/>
    <lineage>
        <taxon>Eukaryota</taxon>
        <taxon>Fungi</taxon>
        <taxon>Dikarya</taxon>
        <taxon>Ascomycota</taxon>
        <taxon>Pezizomycotina</taxon>
        <taxon>Eurotiomycetes</taxon>
        <taxon>Chaetothyriomycetidae</taxon>
        <taxon>Chaetothyriales</taxon>
        <taxon>Herpotrichiellaceae</taxon>
        <taxon>Exophiala</taxon>
    </lineage>
</organism>
<keyword evidence="2" id="KW-1185">Reference proteome</keyword>
<dbReference type="PANTHER" id="PTHR34389:SF2">
    <property type="entry name" value="L-RHAMNOSE MUTAROTASE"/>
    <property type="match status" value="1"/>
</dbReference>
<dbReference type="Gene3D" id="3.30.70.100">
    <property type="match status" value="1"/>
</dbReference>
<dbReference type="GO" id="GO:0016857">
    <property type="term" value="F:racemase and epimerase activity, acting on carbohydrates and derivatives"/>
    <property type="evidence" value="ECO:0007669"/>
    <property type="project" value="InterPro"/>
</dbReference>
<gene>
    <name evidence="1" type="ORF">LTR84_009210</name>
</gene>